<accession>A0A3D8VIH1</accession>
<reference evidence="2 3" key="1">
    <citation type="submission" date="2018-08" db="EMBL/GenBank/DDBJ databases">
        <title>Lysobacter soli KCTC 22011, whole genome shotgun sequence.</title>
        <authorList>
            <person name="Zhang X."/>
            <person name="Feng G."/>
            <person name="Zhu H."/>
        </authorList>
    </citation>
    <scope>NUCLEOTIDE SEQUENCE [LARGE SCALE GENOMIC DNA]</scope>
    <source>
        <strain evidence="2 3">KCTC 22011</strain>
    </source>
</reference>
<evidence type="ECO:0000313" key="2">
    <source>
        <dbReference type="EMBL" id="RDY68911.1"/>
    </source>
</evidence>
<comment type="caution">
    <text evidence="2">The sequence shown here is derived from an EMBL/GenBank/DDBJ whole genome shotgun (WGS) entry which is preliminary data.</text>
</comment>
<gene>
    <name evidence="2" type="ORF">DX912_05335</name>
</gene>
<feature type="compositionally biased region" description="Basic and acidic residues" evidence="1">
    <location>
        <begin position="14"/>
        <end position="23"/>
    </location>
</feature>
<sequence>MGEPGCLQAIGLRPGERPERAAEGRIEDRCLQGTALHRAERPEPAAEAGDPLEAAYATRRSPAPCLSP</sequence>
<dbReference type="AlphaFoldDB" id="A0A3D8VIH1"/>
<proteinExistence type="predicted"/>
<feature type="region of interest" description="Disordered" evidence="1">
    <location>
        <begin position="1"/>
        <end position="23"/>
    </location>
</feature>
<protein>
    <submittedName>
        <fullName evidence="2">Uncharacterized protein</fullName>
    </submittedName>
</protein>
<evidence type="ECO:0000313" key="3">
    <source>
        <dbReference type="Proteomes" id="UP000256829"/>
    </source>
</evidence>
<organism evidence="2 3">
    <name type="scientific">Lysobacter soli</name>
    <dbReference type="NCBI Taxonomy" id="453783"/>
    <lineage>
        <taxon>Bacteria</taxon>
        <taxon>Pseudomonadati</taxon>
        <taxon>Pseudomonadota</taxon>
        <taxon>Gammaproteobacteria</taxon>
        <taxon>Lysobacterales</taxon>
        <taxon>Lysobacteraceae</taxon>
        <taxon>Lysobacter</taxon>
    </lineage>
</organism>
<evidence type="ECO:0000256" key="1">
    <source>
        <dbReference type="SAM" id="MobiDB-lite"/>
    </source>
</evidence>
<keyword evidence="3" id="KW-1185">Reference proteome</keyword>
<name>A0A3D8VIH1_9GAMM</name>
<dbReference type="EMBL" id="QTJR01000002">
    <property type="protein sequence ID" value="RDY68911.1"/>
    <property type="molecule type" value="Genomic_DNA"/>
</dbReference>
<dbReference type="Proteomes" id="UP000256829">
    <property type="component" value="Unassembled WGS sequence"/>
</dbReference>
<feature type="region of interest" description="Disordered" evidence="1">
    <location>
        <begin position="37"/>
        <end position="68"/>
    </location>
</feature>